<dbReference type="Pfam" id="PF01663">
    <property type="entry name" value="Phosphodiest"/>
    <property type="match status" value="1"/>
</dbReference>
<proteinExistence type="predicted"/>
<dbReference type="InterPro" id="IPR002591">
    <property type="entry name" value="Phosphodiest/P_Trfase"/>
</dbReference>
<dbReference type="RefSeq" id="WP_015359983.1">
    <property type="nucleotide sequence ID" value="NZ_CP014672.1"/>
</dbReference>
<dbReference type="SUPFAM" id="SSF53649">
    <property type="entry name" value="Alkaline phosphatase-like"/>
    <property type="match status" value="1"/>
</dbReference>
<dbReference type="PANTHER" id="PTHR10151">
    <property type="entry name" value="ECTONUCLEOTIDE PYROPHOSPHATASE/PHOSPHODIESTERASE"/>
    <property type="match status" value="1"/>
</dbReference>
<dbReference type="GO" id="GO:0016787">
    <property type="term" value="F:hydrolase activity"/>
    <property type="evidence" value="ECO:0007669"/>
    <property type="project" value="UniProtKB-ARBA"/>
</dbReference>
<dbReference type="OrthoDB" id="502398at2"/>
<dbReference type="EMBL" id="CP014672">
    <property type="protein sequence ID" value="ANW99568.1"/>
    <property type="molecule type" value="Genomic_DNA"/>
</dbReference>
<protein>
    <submittedName>
        <fullName evidence="1">Nucleotide pyrophosphatase</fullName>
    </submittedName>
</protein>
<sequence length="381" mass="43407">MSKIIRPDYDNCILNIVSSILKHYGIDTGYSTIDLLDNILLKNYKNIVLMIFDGMGADVLEKNLRPESFLRSNIKRRVTSVFPSTTTAAMTAYYSGLSPNEHGWLGWSLYFKEFNGCIDTFTNQDSFSKTNNYSLHAAYTLMPYKSIFQLIDEANGSVKSYTVIPEKITMADGPNIEVRISSEESLFDSILELCNKEGRKFIMSYWLEPDSTMHEKGCYTDDVKLYMQKLDELVLKMHKELNDTVVIISADHGQIDINGEIYLNEIPEIDECLVMPPSIEPRAASLFVKPGMEKVFEERFKKYFSDDFILIPREVVLSSGLLGKGKPHKKVDDFIGNYLACAVTGKLLRYRTLTSREPYVFKGHHAGLTEKEMLVPLIVLE</sequence>
<gene>
    <name evidence="1" type="ORF">CSTERTH_11265</name>
</gene>
<evidence type="ECO:0000313" key="2">
    <source>
        <dbReference type="Proteomes" id="UP000092971"/>
    </source>
</evidence>
<name>A0A1B1YFM8_THEST</name>
<dbReference type="InterPro" id="IPR017850">
    <property type="entry name" value="Alkaline_phosphatase_core_sf"/>
</dbReference>
<evidence type="ECO:0000313" key="1">
    <source>
        <dbReference type="EMBL" id="ANW99568.1"/>
    </source>
</evidence>
<dbReference type="Proteomes" id="UP000092971">
    <property type="component" value="Chromosome"/>
</dbReference>
<dbReference type="AlphaFoldDB" id="A0A1B1YFM8"/>
<accession>A0A1B1YFM8</accession>
<reference evidence="1 2" key="1">
    <citation type="submission" date="2016-02" db="EMBL/GenBank/DDBJ databases">
        <title>Comparison of Clostridium stercorarium subspecies using comparative genomics and transcriptomics.</title>
        <authorList>
            <person name="Schellenberg J."/>
            <person name="Thallinger G."/>
            <person name="Levin D.B."/>
            <person name="Zhang X."/>
            <person name="Alvare G."/>
            <person name="Fristensky B."/>
            <person name="Sparling R."/>
        </authorList>
    </citation>
    <scope>NUCLEOTIDE SEQUENCE [LARGE SCALE GENOMIC DNA]</scope>
    <source>
        <strain evidence="1 2">DSM 2910</strain>
    </source>
</reference>
<dbReference type="Gene3D" id="3.40.720.10">
    <property type="entry name" value="Alkaline Phosphatase, subunit A"/>
    <property type="match status" value="1"/>
</dbReference>
<organism evidence="1 2">
    <name type="scientific">Thermoclostridium stercorarium subsp. thermolacticum DSM 2910</name>
    <dbReference type="NCBI Taxonomy" id="1121336"/>
    <lineage>
        <taxon>Bacteria</taxon>
        <taxon>Bacillati</taxon>
        <taxon>Bacillota</taxon>
        <taxon>Clostridia</taxon>
        <taxon>Eubacteriales</taxon>
        <taxon>Oscillospiraceae</taxon>
        <taxon>Thermoclostridium</taxon>
    </lineage>
</organism>
<dbReference type="PANTHER" id="PTHR10151:SF120">
    <property type="entry name" value="BIS(5'-ADENOSYL)-TRIPHOSPHATASE"/>
    <property type="match status" value="1"/>
</dbReference>